<dbReference type="RefSeq" id="WP_307228345.1">
    <property type="nucleotide sequence ID" value="NZ_JAUSTT010000008.1"/>
</dbReference>
<dbReference type="NCBIfam" id="NF006052">
    <property type="entry name" value="PRK08199.1"/>
    <property type="match status" value="1"/>
</dbReference>
<dbReference type="EC" id="2.2.1.6" evidence="7"/>
<dbReference type="InterPro" id="IPR029061">
    <property type="entry name" value="THDP-binding"/>
</dbReference>
<dbReference type="CDD" id="cd07035">
    <property type="entry name" value="TPP_PYR_POX_like"/>
    <property type="match status" value="1"/>
</dbReference>
<dbReference type="SUPFAM" id="SSF52467">
    <property type="entry name" value="DHS-like NAD/FAD-binding domain"/>
    <property type="match status" value="1"/>
</dbReference>
<dbReference type="PROSITE" id="PS00187">
    <property type="entry name" value="TPP_ENZYMES"/>
    <property type="match status" value="1"/>
</dbReference>
<accession>A0ABT9WR32</accession>
<evidence type="ECO:0000259" key="4">
    <source>
        <dbReference type="Pfam" id="PF00205"/>
    </source>
</evidence>
<sequence>MLQAMGQQKSDKMQLSSAKAIVECLKREHVTTIFCVPGESYLPVMDAILDEESMKLISARHEGGAAFMAEGYAKAAKIPSVVMATRGVGGANLAIGVHTAYQDSTPMVVLLGQVHRKFRGREGFQEVELEQFFAPIAKWTVEINAVERIPELLQRAFRIAKTGRPGPVVVSLPEDLLKEEAEMQFGPVSVRPAPAPSQREISELTARLQQASTPIILAGGGVMSAGAEEALLLFAEKNMLPVVAAFRRHDVFPNDHPLYAGHLGLGTDSGILQTVQKADVIFAIGTRLSEVTTQDYTLFSPTQQLLHVDIDEAVLGKVYSPQLGIVADAKEALLALLKTDIQPAWKDWSQERRHIYQQATARPEKQSTKPLTNTDVIFTLQANLPDDAIITNDAGNFAGWLHTFYQFKQKNTYIGPTSGAMGYGLPAAIGAKLACPDRVVVSLSGDGGLMMTVQELETAVRCNIPIISIVFNNCMYGTIRMHQEIHFPKKVIGTDLGSIHFVKLAESLGAKGIFVKTEKELGEALQQAIKDKKPTLIEIEMDREQIAVAQTIQQIRNRNTK</sequence>
<dbReference type="SUPFAM" id="SSF52518">
    <property type="entry name" value="Thiamin diphosphate-binding fold (THDP-binding)"/>
    <property type="match status" value="2"/>
</dbReference>
<name>A0ABT9WR32_9BACI</name>
<comment type="similarity">
    <text evidence="1 3">Belongs to the TPP enzyme family.</text>
</comment>
<dbReference type="InterPro" id="IPR045229">
    <property type="entry name" value="TPP_enz"/>
</dbReference>
<keyword evidence="2 3" id="KW-0786">Thiamine pyrophosphate</keyword>
<dbReference type="Gene3D" id="3.40.50.970">
    <property type="match status" value="2"/>
</dbReference>
<evidence type="ECO:0000259" key="5">
    <source>
        <dbReference type="Pfam" id="PF02775"/>
    </source>
</evidence>
<gene>
    <name evidence="7" type="ORF">J2S08_001597</name>
</gene>
<dbReference type="InterPro" id="IPR012001">
    <property type="entry name" value="Thiamin_PyroP_enz_TPP-bd_dom"/>
</dbReference>
<dbReference type="PANTHER" id="PTHR18968">
    <property type="entry name" value="THIAMINE PYROPHOSPHATE ENZYMES"/>
    <property type="match status" value="1"/>
</dbReference>
<dbReference type="InterPro" id="IPR012000">
    <property type="entry name" value="Thiamin_PyroP_enz_cen_dom"/>
</dbReference>
<keyword evidence="7" id="KW-0808">Transferase</keyword>
<evidence type="ECO:0000256" key="2">
    <source>
        <dbReference type="ARBA" id="ARBA00023052"/>
    </source>
</evidence>
<feature type="domain" description="Thiamine pyrophosphate enzyme N-terminal TPP-binding" evidence="6">
    <location>
        <begin position="18"/>
        <end position="127"/>
    </location>
</feature>
<dbReference type="Proteomes" id="UP001223586">
    <property type="component" value="Unassembled WGS sequence"/>
</dbReference>
<dbReference type="PANTHER" id="PTHR18968:SF120">
    <property type="entry name" value="ACETOLACTATE SYNTHASE LARGE SUBUNIT"/>
    <property type="match status" value="1"/>
</dbReference>
<comment type="caution">
    <text evidence="7">The sequence shown here is derived from an EMBL/GenBank/DDBJ whole genome shotgun (WGS) entry which is preliminary data.</text>
</comment>
<dbReference type="GO" id="GO:0003984">
    <property type="term" value="F:acetolactate synthase activity"/>
    <property type="evidence" value="ECO:0007669"/>
    <property type="project" value="UniProtKB-EC"/>
</dbReference>
<proteinExistence type="inferred from homology"/>
<dbReference type="Pfam" id="PF02775">
    <property type="entry name" value="TPP_enzyme_C"/>
    <property type="match status" value="1"/>
</dbReference>
<protein>
    <submittedName>
        <fullName evidence="7">Acetolactate synthase-1/2/3 large subunit</fullName>
        <ecNumber evidence="7">2.2.1.6</ecNumber>
    </submittedName>
</protein>
<evidence type="ECO:0000313" key="7">
    <source>
        <dbReference type="EMBL" id="MDQ0175761.1"/>
    </source>
</evidence>
<reference evidence="7 8" key="1">
    <citation type="submission" date="2023-07" db="EMBL/GenBank/DDBJ databases">
        <title>Genomic Encyclopedia of Type Strains, Phase IV (KMG-IV): sequencing the most valuable type-strain genomes for metagenomic binning, comparative biology and taxonomic classification.</title>
        <authorList>
            <person name="Goeker M."/>
        </authorList>
    </citation>
    <scope>NUCLEOTIDE SEQUENCE [LARGE SCALE GENOMIC DNA]</scope>
    <source>
        <strain evidence="7 8">DSM 23837</strain>
    </source>
</reference>
<dbReference type="Pfam" id="PF02776">
    <property type="entry name" value="TPP_enzyme_N"/>
    <property type="match status" value="1"/>
</dbReference>
<organism evidence="7 8">
    <name type="scientific">Bacillus chungangensis</name>
    <dbReference type="NCBI Taxonomy" id="587633"/>
    <lineage>
        <taxon>Bacteria</taxon>
        <taxon>Bacillati</taxon>
        <taxon>Bacillota</taxon>
        <taxon>Bacilli</taxon>
        <taxon>Bacillales</taxon>
        <taxon>Bacillaceae</taxon>
        <taxon>Bacillus</taxon>
    </lineage>
</organism>
<evidence type="ECO:0000256" key="1">
    <source>
        <dbReference type="ARBA" id="ARBA00007812"/>
    </source>
</evidence>
<dbReference type="InterPro" id="IPR000399">
    <property type="entry name" value="TPP-bd_CS"/>
</dbReference>
<evidence type="ECO:0000256" key="3">
    <source>
        <dbReference type="RuleBase" id="RU362132"/>
    </source>
</evidence>
<dbReference type="Gene3D" id="3.40.50.1220">
    <property type="entry name" value="TPP-binding domain"/>
    <property type="match status" value="1"/>
</dbReference>
<dbReference type="CDD" id="cd00568">
    <property type="entry name" value="TPP_enzymes"/>
    <property type="match status" value="1"/>
</dbReference>
<dbReference type="EMBL" id="JAUSTT010000008">
    <property type="protein sequence ID" value="MDQ0175761.1"/>
    <property type="molecule type" value="Genomic_DNA"/>
</dbReference>
<feature type="domain" description="Thiamine pyrophosphate enzyme central" evidence="4">
    <location>
        <begin position="201"/>
        <end position="336"/>
    </location>
</feature>
<dbReference type="InterPro" id="IPR029035">
    <property type="entry name" value="DHS-like_NAD/FAD-binding_dom"/>
</dbReference>
<dbReference type="Pfam" id="PF00205">
    <property type="entry name" value="TPP_enzyme_M"/>
    <property type="match status" value="1"/>
</dbReference>
<keyword evidence="8" id="KW-1185">Reference proteome</keyword>
<evidence type="ECO:0000313" key="8">
    <source>
        <dbReference type="Proteomes" id="UP001223586"/>
    </source>
</evidence>
<evidence type="ECO:0000259" key="6">
    <source>
        <dbReference type="Pfam" id="PF02776"/>
    </source>
</evidence>
<feature type="domain" description="Thiamine pyrophosphate enzyme TPP-binding" evidence="5">
    <location>
        <begin position="393"/>
        <end position="539"/>
    </location>
</feature>
<dbReference type="InterPro" id="IPR011766">
    <property type="entry name" value="TPP_enzyme_TPP-bd"/>
</dbReference>